<feature type="chain" id="PRO_5046826794" evidence="1">
    <location>
        <begin position="21"/>
        <end position="146"/>
    </location>
</feature>
<gene>
    <name evidence="2" type="ORF">VVD49_06845</name>
</gene>
<proteinExistence type="predicted"/>
<evidence type="ECO:0000256" key="1">
    <source>
        <dbReference type="SAM" id="SignalP"/>
    </source>
</evidence>
<name>A0ABU6K197_9RHOO</name>
<dbReference type="RefSeq" id="WP_327598390.1">
    <property type="nucleotide sequence ID" value="NZ_JAYXHS010000001.1"/>
</dbReference>
<sequence>MKKSTYWLLCLPIAVGFAYFGPSSGDGWHSACACVSAEAEFISFVAEKVPAYKSISDRGLESLDEGTVVAAFLAQIPLGSDFATIEERVSNLDRVCRESTNLYRCEYWLQANSTSQRGYSVAFHLSDDKHLTSIEARRIVRENASS</sequence>
<keyword evidence="3" id="KW-1185">Reference proteome</keyword>
<dbReference type="Proteomes" id="UP001331561">
    <property type="component" value="Unassembled WGS sequence"/>
</dbReference>
<organism evidence="2 3">
    <name type="scientific">Uliginosibacterium silvisoli</name>
    <dbReference type="NCBI Taxonomy" id="3114758"/>
    <lineage>
        <taxon>Bacteria</taxon>
        <taxon>Pseudomonadati</taxon>
        <taxon>Pseudomonadota</taxon>
        <taxon>Betaproteobacteria</taxon>
        <taxon>Rhodocyclales</taxon>
        <taxon>Zoogloeaceae</taxon>
        <taxon>Uliginosibacterium</taxon>
    </lineage>
</organism>
<feature type="signal peptide" evidence="1">
    <location>
        <begin position="1"/>
        <end position="20"/>
    </location>
</feature>
<evidence type="ECO:0000313" key="2">
    <source>
        <dbReference type="EMBL" id="MEC5385435.1"/>
    </source>
</evidence>
<evidence type="ECO:0000313" key="3">
    <source>
        <dbReference type="Proteomes" id="UP001331561"/>
    </source>
</evidence>
<comment type="caution">
    <text evidence="2">The sequence shown here is derived from an EMBL/GenBank/DDBJ whole genome shotgun (WGS) entry which is preliminary data.</text>
</comment>
<keyword evidence="1" id="KW-0732">Signal</keyword>
<reference evidence="2 3" key="1">
    <citation type="submission" date="2024-01" db="EMBL/GenBank/DDBJ databases">
        <title>Uliginosibacterium soil sp. nov.</title>
        <authorList>
            <person name="Lv Y."/>
        </authorList>
    </citation>
    <scope>NUCLEOTIDE SEQUENCE [LARGE SCALE GENOMIC DNA]</scope>
    <source>
        <strain evidence="2 3">H3</strain>
    </source>
</reference>
<dbReference type="EMBL" id="JAYXHS010000001">
    <property type="protein sequence ID" value="MEC5385435.1"/>
    <property type="molecule type" value="Genomic_DNA"/>
</dbReference>
<protein>
    <submittedName>
        <fullName evidence="2">Uncharacterized protein</fullName>
    </submittedName>
</protein>
<accession>A0ABU6K197</accession>